<dbReference type="AlphaFoldDB" id="A0A916NCT8"/>
<dbReference type="RefSeq" id="WP_215240306.1">
    <property type="nucleotide sequence ID" value="NZ_CAJRAF010000002.1"/>
</dbReference>
<comment type="caution">
    <text evidence="1">The sequence shown here is derived from an EMBL/GenBank/DDBJ whole genome shotgun (WGS) entry which is preliminary data.</text>
</comment>
<evidence type="ECO:0000313" key="1">
    <source>
        <dbReference type="EMBL" id="CAG5006654.1"/>
    </source>
</evidence>
<keyword evidence="2" id="KW-1185">Reference proteome</keyword>
<evidence type="ECO:0000313" key="2">
    <source>
        <dbReference type="Proteomes" id="UP000680038"/>
    </source>
</evidence>
<gene>
    <name evidence="1" type="ORF">DYBT9275_03870</name>
</gene>
<reference evidence="1" key="1">
    <citation type="submission" date="2021-04" db="EMBL/GenBank/DDBJ databases">
        <authorList>
            <person name="Rodrigo-Torres L."/>
            <person name="Arahal R. D."/>
            <person name="Lucena T."/>
        </authorList>
    </citation>
    <scope>NUCLEOTIDE SEQUENCE</scope>
    <source>
        <strain evidence="1">CECT 9275</strain>
    </source>
</reference>
<name>A0A916NCT8_9BACT</name>
<proteinExistence type="predicted"/>
<organism evidence="1 2">
    <name type="scientific">Dyadobacter helix</name>
    <dbReference type="NCBI Taxonomy" id="2822344"/>
    <lineage>
        <taxon>Bacteria</taxon>
        <taxon>Pseudomonadati</taxon>
        <taxon>Bacteroidota</taxon>
        <taxon>Cytophagia</taxon>
        <taxon>Cytophagales</taxon>
        <taxon>Spirosomataceae</taxon>
        <taxon>Dyadobacter</taxon>
    </lineage>
</organism>
<dbReference type="Proteomes" id="UP000680038">
    <property type="component" value="Unassembled WGS sequence"/>
</dbReference>
<sequence length="100" mass="11378">MFGATARAQVNQRLVKTIDSLYQEDQAVEQKLMAMSERNAPKDSLELQDSLKKQTYVHGLKVAKAIYDRYGYPRANLVGADAVYHFFVLIQHADSDRSSR</sequence>
<dbReference type="EMBL" id="CAJRAF010000002">
    <property type="protein sequence ID" value="CAG5006654.1"/>
    <property type="molecule type" value="Genomic_DNA"/>
</dbReference>
<accession>A0A916NCT8</accession>
<protein>
    <submittedName>
        <fullName evidence="1">Uncharacterized protein</fullName>
    </submittedName>
</protein>